<dbReference type="EMBL" id="DXCQ01000035">
    <property type="protein sequence ID" value="HIY96954.1"/>
    <property type="molecule type" value="Genomic_DNA"/>
</dbReference>
<name>A0A9D1ZZS0_9FIRM</name>
<dbReference type="AlphaFoldDB" id="A0A9D1ZZS0"/>
<proteinExistence type="predicted"/>
<dbReference type="Proteomes" id="UP000886750">
    <property type="component" value="Unassembled WGS sequence"/>
</dbReference>
<reference evidence="1" key="1">
    <citation type="journal article" date="2021" name="PeerJ">
        <title>Extensive microbial diversity within the chicken gut microbiome revealed by metagenomics and culture.</title>
        <authorList>
            <person name="Gilroy R."/>
            <person name="Ravi A."/>
            <person name="Getino M."/>
            <person name="Pursley I."/>
            <person name="Horton D.L."/>
            <person name="Alikhan N.F."/>
            <person name="Baker D."/>
            <person name="Gharbi K."/>
            <person name="Hall N."/>
            <person name="Watson M."/>
            <person name="Adriaenssens E.M."/>
            <person name="Foster-Nyarko E."/>
            <person name="Jarju S."/>
            <person name="Secka A."/>
            <person name="Antonio M."/>
            <person name="Oren A."/>
            <person name="Chaudhuri R.R."/>
            <person name="La Ragione R."/>
            <person name="Hildebrand F."/>
            <person name="Pallen M.J."/>
        </authorList>
    </citation>
    <scope>NUCLEOTIDE SEQUENCE</scope>
    <source>
        <strain evidence="1">1345</strain>
    </source>
</reference>
<evidence type="ECO:0000313" key="1">
    <source>
        <dbReference type="EMBL" id="HIY96954.1"/>
    </source>
</evidence>
<dbReference type="InterPro" id="IPR025454">
    <property type="entry name" value="DUF4275"/>
</dbReference>
<organism evidence="1 2">
    <name type="scientific">Candidatus Borkfalkia excrementigallinarum</name>
    <dbReference type="NCBI Taxonomy" id="2838506"/>
    <lineage>
        <taxon>Bacteria</taxon>
        <taxon>Bacillati</taxon>
        <taxon>Bacillota</taxon>
        <taxon>Clostridia</taxon>
        <taxon>Christensenellales</taxon>
        <taxon>Christensenellaceae</taxon>
        <taxon>Candidatus Borkfalkia</taxon>
    </lineage>
</organism>
<gene>
    <name evidence="1" type="ORF">H9729_04630</name>
</gene>
<accession>A0A9D1ZZS0</accession>
<evidence type="ECO:0000313" key="2">
    <source>
        <dbReference type="Proteomes" id="UP000886750"/>
    </source>
</evidence>
<comment type="caution">
    <text evidence="1">The sequence shown here is derived from an EMBL/GenBank/DDBJ whole genome shotgun (WGS) entry which is preliminary data.</text>
</comment>
<reference evidence="1" key="2">
    <citation type="submission" date="2021-04" db="EMBL/GenBank/DDBJ databases">
        <authorList>
            <person name="Gilroy R."/>
        </authorList>
    </citation>
    <scope>NUCLEOTIDE SEQUENCE</scope>
    <source>
        <strain evidence="1">1345</strain>
    </source>
</reference>
<sequence>MRSKKQQEKRKRSFEGMDSAEFVKKWKCAFAAGVSAEVLAERVDAPGCYLWHVFTWGNAPCLEHAAAGDAFDRADKAGAFIAEEYSFNGGGKKVEYFFRKCPPDLKSLDLADEAEVFVVGKNFGWTYVVTHETGCGLGPYFAQKEKNL</sequence>
<protein>
    <submittedName>
        <fullName evidence="1">DUF4275 family protein</fullName>
    </submittedName>
</protein>
<dbReference type="Pfam" id="PF14101">
    <property type="entry name" value="DUF4275"/>
    <property type="match status" value="1"/>
</dbReference>